<keyword evidence="2" id="KW-0808">Transferase</keyword>
<dbReference type="Pfam" id="PF08100">
    <property type="entry name" value="Dimerisation"/>
    <property type="match status" value="1"/>
</dbReference>
<name>A0AB36R6I5_9HYPH</name>
<dbReference type="PIRSF" id="PIRSF005739">
    <property type="entry name" value="O-mtase"/>
    <property type="match status" value="1"/>
</dbReference>
<keyword evidence="1" id="KW-0489">Methyltransferase</keyword>
<evidence type="ECO:0000256" key="2">
    <source>
        <dbReference type="ARBA" id="ARBA00022679"/>
    </source>
</evidence>
<reference evidence="7" key="1">
    <citation type="submission" date="2017-08" db="EMBL/GenBank/DDBJ databases">
        <title>Mesorhizobium wenxinae sp. nov., a novel rhizobial species isolated from root nodules of chickpea (Cicer arietinum L.).</title>
        <authorList>
            <person name="Zhang J."/>
        </authorList>
    </citation>
    <scope>NUCLEOTIDE SEQUENCE [LARGE SCALE GENOMIC DNA]</scope>
    <source>
        <strain evidence="7">USDA 3392</strain>
    </source>
</reference>
<evidence type="ECO:0000256" key="3">
    <source>
        <dbReference type="ARBA" id="ARBA00022691"/>
    </source>
</evidence>
<dbReference type="Proteomes" id="UP000216215">
    <property type="component" value="Unassembled WGS sequence"/>
</dbReference>
<comment type="caution">
    <text evidence="6">The sequence shown here is derived from an EMBL/GenBank/DDBJ whole genome shotgun (WGS) entry which is preliminary data.</text>
</comment>
<keyword evidence="3" id="KW-0949">S-adenosyl-L-methionine</keyword>
<feature type="domain" description="O-methyltransferase dimerisation" evidence="5">
    <location>
        <begin position="47"/>
        <end position="119"/>
    </location>
</feature>
<dbReference type="InterPro" id="IPR036390">
    <property type="entry name" value="WH_DNA-bd_sf"/>
</dbReference>
<accession>A0AB36R6I5</accession>
<dbReference type="InterPro" id="IPR036388">
    <property type="entry name" value="WH-like_DNA-bd_sf"/>
</dbReference>
<dbReference type="InterPro" id="IPR012967">
    <property type="entry name" value="COMT_dimerisation"/>
</dbReference>
<dbReference type="AlphaFoldDB" id="A0AB36R6I5"/>
<dbReference type="InterPro" id="IPR016461">
    <property type="entry name" value="COMT-like"/>
</dbReference>
<dbReference type="PANTHER" id="PTHR43712:SF2">
    <property type="entry name" value="O-METHYLTRANSFERASE CICE"/>
    <property type="match status" value="1"/>
</dbReference>
<evidence type="ECO:0000313" key="6">
    <source>
        <dbReference type="EMBL" id="PAQ00141.1"/>
    </source>
</evidence>
<dbReference type="RefSeq" id="WP_095486273.1">
    <property type="nucleotide sequence ID" value="NZ_CP088151.1"/>
</dbReference>
<dbReference type="PANTHER" id="PTHR43712">
    <property type="entry name" value="PUTATIVE (AFU_ORTHOLOGUE AFUA_4G14580)-RELATED"/>
    <property type="match status" value="1"/>
</dbReference>
<sequence>MDSRHRQKAHLAARVSTSMQTKWLTMKHDMSNTLADISDVQDVLAMTLGVAKTHVLGVAAELGIADLLKHGPRSVAEIAATTKTNQGALLRLMRVLASLGILEEPTPGMFVNTSKGRLLQTGAPRSVRHYAMLMAQECLAASWPCLLHSMRTGESAFEKTNGHGIYEYFRMNPAAGAVMNQAMSEMSSQEGVAICDAYEFAPDLSVVDVGGGRGGLLLSILEAHPGIRGTLLDLPHVATEAQEMLAARVVDRCKIVGGDFLREVPGGGDLYILKRILVDQTDDTAMAVLRNVRTAIAPQGALLIADPGVESLYGRSFDMLMLMIFGGKLRSESDRAALLEKAGFRLTRTMKTASAIHLVEAVPI</sequence>
<dbReference type="Gene3D" id="3.40.50.150">
    <property type="entry name" value="Vaccinia Virus protein VP39"/>
    <property type="match status" value="1"/>
</dbReference>
<evidence type="ECO:0008006" key="8">
    <source>
        <dbReference type="Google" id="ProtNLM"/>
    </source>
</evidence>
<keyword evidence="7" id="KW-1185">Reference proteome</keyword>
<dbReference type="SUPFAM" id="SSF46785">
    <property type="entry name" value="Winged helix' DNA-binding domain"/>
    <property type="match status" value="1"/>
</dbReference>
<dbReference type="Gene3D" id="1.10.10.10">
    <property type="entry name" value="Winged helix-like DNA-binding domain superfamily/Winged helix DNA-binding domain"/>
    <property type="match status" value="1"/>
</dbReference>
<evidence type="ECO:0000313" key="7">
    <source>
        <dbReference type="Proteomes" id="UP000216215"/>
    </source>
</evidence>
<dbReference type="Pfam" id="PF00891">
    <property type="entry name" value="Methyltransf_2"/>
    <property type="match status" value="1"/>
</dbReference>
<dbReference type="GO" id="GO:0032259">
    <property type="term" value="P:methylation"/>
    <property type="evidence" value="ECO:0007669"/>
    <property type="project" value="UniProtKB-KW"/>
</dbReference>
<evidence type="ECO:0000259" key="4">
    <source>
        <dbReference type="Pfam" id="PF00891"/>
    </source>
</evidence>
<dbReference type="SUPFAM" id="SSF53335">
    <property type="entry name" value="S-adenosyl-L-methionine-dependent methyltransferases"/>
    <property type="match status" value="1"/>
</dbReference>
<dbReference type="EMBL" id="NPKI01000026">
    <property type="protein sequence ID" value="PAQ00141.1"/>
    <property type="molecule type" value="Genomic_DNA"/>
</dbReference>
<dbReference type="Gene3D" id="1.10.287.1350">
    <property type="match status" value="1"/>
</dbReference>
<protein>
    <recommendedName>
        <fullName evidence="8">Methyltransferase</fullName>
    </recommendedName>
</protein>
<proteinExistence type="predicted"/>
<dbReference type="GO" id="GO:0008171">
    <property type="term" value="F:O-methyltransferase activity"/>
    <property type="evidence" value="ECO:0007669"/>
    <property type="project" value="InterPro"/>
</dbReference>
<feature type="domain" description="O-methyltransferase C-terminal" evidence="4">
    <location>
        <begin position="146"/>
        <end position="345"/>
    </location>
</feature>
<evidence type="ECO:0000256" key="1">
    <source>
        <dbReference type="ARBA" id="ARBA00022603"/>
    </source>
</evidence>
<evidence type="ECO:0000259" key="5">
    <source>
        <dbReference type="Pfam" id="PF08100"/>
    </source>
</evidence>
<dbReference type="PROSITE" id="PS51683">
    <property type="entry name" value="SAM_OMT_II"/>
    <property type="match status" value="1"/>
</dbReference>
<gene>
    <name evidence="6" type="ORF">CIT25_20080</name>
</gene>
<dbReference type="InterPro" id="IPR029063">
    <property type="entry name" value="SAM-dependent_MTases_sf"/>
</dbReference>
<dbReference type="InterPro" id="IPR001077">
    <property type="entry name" value="COMT_C"/>
</dbReference>
<organism evidence="6 7">
    <name type="scientific">Mesorhizobium mediterraneum</name>
    <dbReference type="NCBI Taxonomy" id="43617"/>
    <lineage>
        <taxon>Bacteria</taxon>
        <taxon>Pseudomonadati</taxon>
        <taxon>Pseudomonadota</taxon>
        <taxon>Alphaproteobacteria</taxon>
        <taxon>Hyphomicrobiales</taxon>
        <taxon>Phyllobacteriaceae</taxon>
        <taxon>Mesorhizobium</taxon>
    </lineage>
</organism>
<dbReference type="GO" id="GO:0046983">
    <property type="term" value="F:protein dimerization activity"/>
    <property type="evidence" value="ECO:0007669"/>
    <property type="project" value="InterPro"/>
</dbReference>